<keyword evidence="2" id="KW-1133">Transmembrane helix</keyword>
<feature type="compositionally biased region" description="Pro residues" evidence="1">
    <location>
        <begin position="246"/>
        <end position="260"/>
    </location>
</feature>
<evidence type="ECO:0000313" key="3">
    <source>
        <dbReference type="EMBL" id="RSM58043.1"/>
    </source>
</evidence>
<gene>
    <name evidence="3" type="ORF">DMH04_56485</name>
</gene>
<accession>A0A428XRR9</accession>
<feature type="compositionally biased region" description="Polar residues" evidence="1">
    <location>
        <begin position="171"/>
        <end position="192"/>
    </location>
</feature>
<evidence type="ECO:0000313" key="4">
    <source>
        <dbReference type="Proteomes" id="UP000287547"/>
    </source>
</evidence>
<organism evidence="3 4">
    <name type="scientific">Kibdelosporangium aridum</name>
    <dbReference type="NCBI Taxonomy" id="2030"/>
    <lineage>
        <taxon>Bacteria</taxon>
        <taxon>Bacillati</taxon>
        <taxon>Actinomycetota</taxon>
        <taxon>Actinomycetes</taxon>
        <taxon>Pseudonocardiales</taxon>
        <taxon>Pseudonocardiaceae</taxon>
        <taxon>Kibdelosporangium</taxon>
    </lineage>
</organism>
<dbReference type="Proteomes" id="UP000287547">
    <property type="component" value="Unassembled WGS sequence"/>
</dbReference>
<keyword evidence="2" id="KW-0472">Membrane</keyword>
<evidence type="ECO:0000256" key="1">
    <source>
        <dbReference type="SAM" id="MobiDB-lite"/>
    </source>
</evidence>
<name>A0A428XRR9_KIBAR</name>
<reference evidence="3 4" key="1">
    <citation type="submission" date="2018-05" db="EMBL/GenBank/DDBJ databases">
        <title>Evolution of GPA BGCs.</title>
        <authorList>
            <person name="Waglechner N."/>
            <person name="Wright G.D."/>
        </authorList>
    </citation>
    <scope>NUCLEOTIDE SEQUENCE [LARGE SCALE GENOMIC DNA]</scope>
    <source>
        <strain evidence="3 4">A82846</strain>
    </source>
</reference>
<dbReference type="AlphaFoldDB" id="A0A428XRR9"/>
<keyword evidence="2" id="KW-0812">Transmembrane</keyword>
<evidence type="ECO:0000256" key="2">
    <source>
        <dbReference type="SAM" id="Phobius"/>
    </source>
</evidence>
<feature type="transmembrane region" description="Helical" evidence="2">
    <location>
        <begin position="30"/>
        <end position="51"/>
    </location>
</feature>
<sequence length="316" mass="31945">MSKAGKAETVVVLVTGSGQARGALPMLRRLVMRFLLVAGFTAAGWLAGVLLTNGTASADLIKLPEIPGVTSSQQQSTEKPAKKNTTGLVDGLLGGVTSTLNDTLGAVTTTVNNTVGTVTKTVTNTVSNVTKTVDKVVDTVTDIPPAVLPPSNGDKDSLLPKPVTDLLSPEPKTSGSNKDTSTVRGTDETVTSTPEAVPQTPEPAAAAPVAERPRLHNEARRTQAVAHPVRVGSTQEKAAPADKKPGPLPGPSGPVAPAAPAPTASAGGNGGWDARGMLAVLTPQTLLVPPHAGLLHATDSVTEVGRSAGLPATPPD</sequence>
<feature type="compositionally biased region" description="Low complexity" evidence="1">
    <location>
        <begin position="193"/>
        <end position="210"/>
    </location>
</feature>
<feature type="region of interest" description="Disordered" evidence="1">
    <location>
        <begin position="143"/>
        <end position="275"/>
    </location>
</feature>
<dbReference type="EMBL" id="QHKI01000153">
    <property type="protein sequence ID" value="RSM58043.1"/>
    <property type="molecule type" value="Genomic_DNA"/>
</dbReference>
<proteinExistence type="predicted"/>
<feature type="compositionally biased region" description="Basic and acidic residues" evidence="1">
    <location>
        <begin position="211"/>
        <end position="221"/>
    </location>
</feature>
<comment type="caution">
    <text evidence="3">The sequence shown here is derived from an EMBL/GenBank/DDBJ whole genome shotgun (WGS) entry which is preliminary data.</text>
</comment>
<protein>
    <submittedName>
        <fullName evidence="3">Uncharacterized protein</fullName>
    </submittedName>
</protein>